<proteinExistence type="predicted"/>
<reference evidence="3" key="1">
    <citation type="journal article" date="2019" name="Int. J. Syst. Evol. Microbiol.">
        <title>The Global Catalogue of Microorganisms (GCM) 10K type strain sequencing project: providing services to taxonomists for standard genome sequencing and annotation.</title>
        <authorList>
            <consortium name="The Broad Institute Genomics Platform"/>
            <consortium name="The Broad Institute Genome Sequencing Center for Infectious Disease"/>
            <person name="Wu L."/>
            <person name="Ma J."/>
        </authorList>
    </citation>
    <scope>NUCLEOTIDE SEQUENCE [LARGE SCALE GENOMIC DNA]</scope>
    <source>
        <strain evidence="3">JCM 13518</strain>
    </source>
</reference>
<organism evidence="2 3">
    <name type="scientific">Aeromicrobium alkaliterrae</name>
    <dbReference type="NCBI Taxonomy" id="302168"/>
    <lineage>
        <taxon>Bacteria</taxon>
        <taxon>Bacillati</taxon>
        <taxon>Actinomycetota</taxon>
        <taxon>Actinomycetes</taxon>
        <taxon>Propionibacteriales</taxon>
        <taxon>Nocardioidaceae</taxon>
        <taxon>Aeromicrobium</taxon>
    </lineage>
</organism>
<evidence type="ECO:0000313" key="3">
    <source>
        <dbReference type="Proteomes" id="UP001501057"/>
    </source>
</evidence>
<evidence type="ECO:0000256" key="1">
    <source>
        <dbReference type="SAM" id="MobiDB-lite"/>
    </source>
</evidence>
<sequence>MLVERGGEPADLSGHAGAEVDDETFRALLQVDVGRAHDGSGSCSWDKGLSHAGHHAEKA</sequence>
<comment type="caution">
    <text evidence="2">The sequence shown here is derived from an EMBL/GenBank/DDBJ whole genome shotgun (WGS) entry which is preliminary data.</text>
</comment>
<keyword evidence="3" id="KW-1185">Reference proteome</keyword>
<evidence type="ECO:0000313" key="2">
    <source>
        <dbReference type="EMBL" id="GAA1729977.1"/>
    </source>
</evidence>
<name>A0ABP4VRD7_9ACTN</name>
<protein>
    <submittedName>
        <fullName evidence="2">Uncharacterized protein</fullName>
    </submittedName>
</protein>
<dbReference type="Proteomes" id="UP001501057">
    <property type="component" value="Unassembled WGS sequence"/>
</dbReference>
<accession>A0ABP4VRD7</accession>
<feature type="region of interest" description="Disordered" evidence="1">
    <location>
        <begin position="36"/>
        <end position="59"/>
    </location>
</feature>
<dbReference type="EMBL" id="BAAAME010000002">
    <property type="protein sequence ID" value="GAA1729977.1"/>
    <property type="molecule type" value="Genomic_DNA"/>
</dbReference>
<gene>
    <name evidence="2" type="ORF">GCM10009710_08200</name>
</gene>